<accession>A0A1T4R5Y3</accession>
<keyword evidence="3" id="KW-1185">Reference proteome</keyword>
<dbReference type="Proteomes" id="UP000190367">
    <property type="component" value="Unassembled WGS sequence"/>
</dbReference>
<dbReference type="STRING" id="634771.SAMN04488128_102871"/>
<feature type="transmembrane region" description="Helical" evidence="1">
    <location>
        <begin position="6"/>
        <end position="21"/>
    </location>
</feature>
<dbReference type="AlphaFoldDB" id="A0A1T4R5Y3"/>
<protein>
    <submittedName>
        <fullName evidence="2">Uncharacterized protein</fullName>
    </submittedName>
</protein>
<keyword evidence="1" id="KW-1133">Transmembrane helix</keyword>
<keyword evidence="1" id="KW-0812">Transmembrane</keyword>
<dbReference type="RefSeq" id="WP_078669373.1">
    <property type="nucleotide sequence ID" value="NZ_FUWZ01000002.1"/>
</dbReference>
<dbReference type="EMBL" id="FUWZ01000002">
    <property type="protein sequence ID" value="SKA11246.1"/>
    <property type="molecule type" value="Genomic_DNA"/>
</dbReference>
<reference evidence="3" key="1">
    <citation type="submission" date="2017-02" db="EMBL/GenBank/DDBJ databases">
        <authorList>
            <person name="Varghese N."/>
            <person name="Submissions S."/>
        </authorList>
    </citation>
    <scope>NUCLEOTIDE SEQUENCE [LARGE SCALE GENOMIC DNA]</scope>
    <source>
        <strain evidence="3">DSM 22224</strain>
    </source>
</reference>
<evidence type="ECO:0000313" key="3">
    <source>
        <dbReference type="Proteomes" id="UP000190367"/>
    </source>
</evidence>
<gene>
    <name evidence="2" type="ORF">SAMN04488128_102871</name>
</gene>
<evidence type="ECO:0000313" key="2">
    <source>
        <dbReference type="EMBL" id="SKA11246.1"/>
    </source>
</evidence>
<proteinExistence type="predicted"/>
<keyword evidence="1" id="KW-0472">Membrane</keyword>
<dbReference type="OrthoDB" id="938310at2"/>
<evidence type="ECO:0000256" key="1">
    <source>
        <dbReference type="SAM" id="Phobius"/>
    </source>
</evidence>
<dbReference type="PROSITE" id="PS51257">
    <property type="entry name" value="PROKAR_LIPOPROTEIN"/>
    <property type="match status" value="1"/>
</dbReference>
<name>A0A1T4R5Y3_9BACT</name>
<sequence length="298" mass="32190">MKNKIIYIIMLAVGITVFYACRKNDNPKLPDGVSKRQVPQLTQDNTKDLLIQSDNLPDFKTAFNVALYFPTGDQPKTTDVVVAMNGRYNNVKVAQGGITSLPAVVSLTGTQLMQLFGLSANGLTPGDYFEVTTNFTMNDGTQIHGFGDTVTLSNGKKQYIPPYGADVLGSAGLIRLLTYTKVCPLTVKTYLGGMTVNDPGVTEVEYPVTVAVNADSTVFTFTGWADMAGVVMKANFSRAGYQFTIPKQKIADLFQGYHNLTVSGTGTINPCDTTIVFNVTTEVDEGSFGNNETILSKP</sequence>
<organism evidence="2 3">
    <name type="scientific">Chitinophaga eiseniae</name>
    <dbReference type="NCBI Taxonomy" id="634771"/>
    <lineage>
        <taxon>Bacteria</taxon>
        <taxon>Pseudomonadati</taxon>
        <taxon>Bacteroidota</taxon>
        <taxon>Chitinophagia</taxon>
        <taxon>Chitinophagales</taxon>
        <taxon>Chitinophagaceae</taxon>
        <taxon>Chitinophaga</taxon>
    </lineage>
</organism>